<dbReference type="EMBL" id="JACGWJ010000028">
    <property type="protein sequence ID" value="KAL0306413.1"/>
    <property type="molecule type" value="Genomic_DNA"/>
</dbReference>
<evidence type="ECO:0000259" key="5">
    <source>
        <dbReference type="SMART" id="SM00499"/>
    </source>
</evidence>
<dbReference type="PROSITE" id="PS51257">
    <property type="entry name" value="PROKAR_LIPOPROTEIN"/>
    <property type="match status" value="1"/>
</dbReference>
<comment type="caution">
    <text evidence="6">The sequence shown here is derived from an EMBL/GenBank/DDBJ whole genome shotgun (WGS) entry which is preliminary data.</text>
</comment>
<dbReference type="PANTHER" id="PTHR35496:SF4">
    <property type="entry name" value="2S SULFUR-RICH SEED STORAGE PROTEIN 2-LIKE"/>
    <property type="match status" value="1"/>
</dbReference>
<dbReference type="Pfam" id="PF00234">
    <property type="entry name" value="Tryp_alpha_amyl"/>
    <property type="match status" value="1"/>
</dbReference>
<keyword evidence="2" id="KW-0758">Storage protein</keyword>
<evidence type="ECO:0000256" key="4">
    <source>
        <dbReference type="SAM" id="SignalP"/>
    </source>
</evidence>
<gene>
    <name evidence="6" type="ORF">Sradi_6058600</name>
</gene>
<name>A0AAW2KKY7_SESRA</name>
<dbReference type="SUPFAM" id="SSF47699">
    <property type="entry name" value="Bifunctional inhibitor/lipid-transfer protein/seed storage 2S albumin"/>
    <property type="match status" value="1"/>
</dbReference>
<proteinExistence type="inferred from homology"/>
<reference evidence="6" key="2">
    <citation type="journal article" date="2024" name="Plant">
        <title>Genomic evolution and insights into agronomic trait innovations of Sesamum species.</title>
        <authorList>
            <person name="Miao H."/>
            <person name="Wang L."/>
            <person name="Qu L."/>
            <person name="Liu H."/>
            <person name="Sun Y."/>
            <person name="Le M."/>
            <person name="Wang Q."/>
            <person name="Wei S."/>
            <person name="Zheng Y."/>
            <person name="Lin W."/>
            <person name="Duan Y."/>
            <person name="Cao H."/>
            <person name="Xiong S."/>
            <person name="Wang X."/>
            <person name="Wei L."/>
            <person name="Li C."/>
            <person name="Ma Q."/>
            <person name="Ju M."/>
            <person name="Zhao R."/>
            <person name="Li G."/>
            <person name="Mu C."/>
            <person name="Tian Q."/>
            <person name="Mei H."/>
            <person name="Zhang T."/>
            <person name="Gao T."/>
            <person name="Zhang H."/>
        </authorList>
    </citation>
    <scope>NUCLEOTIDE SEQUENCE</scope>
    <source>
        <strain evidence="6">G02</strain>
    </source>
</reference>
<comment type="similarity">
    <text evidence="1">Belongs to the 2S seed storage albumins family.</text>
</comment>
<dbReference type="CDD" id="cd00261">
    <property type="entry name" value="AAI_SS"/>
    <property type="match status" value="1"/>
</dbReference>
<accession>A0AAW2KKY7</accession>
<sequence length="151" mass="17705">MTRFTVVLAVLFLMAVACASAHKTVVTTTVAEEEENQRGCEQYWSSRQCQMRHCMQWMRSMRGPHEESFVRSTVENQGRLKEEHLQECCNELREVRPSMCVCAAIRCMMKQMQQEHGTEQEMQQMRQKAMYLPRMCGMSYPTECRMHPIVA</sequence>
<evidence type="ECO:0000256" key="3">
    <source>
        <dbReference type="ARBA" id="ARBA00023129"/>
    </source>
</evidence>
<reference evidence="6" key="1">
    <citation type="submission" date="2020-06" db="EMBL/GenBank/DDBJ databases">
        <authorList>
            <person name="Li T."/>
            <person name="Hu X."/>
            <person name="Zhang T."/>
            <person name="Song X."/>
            <person name="Zhang H."/>
            <person name="Dai N."/>
            <person name="Sheng W."/>
            <person name="Hou X."/>
            <person name="Wei L."/>
        </authorList>
    </citation>
    <scope>NUCLEOTIDE SEQUENCE</scope>
    <source>
        <strain evidence="6">G02</strain>
        <tissue evidence="6">Leaf</tissue>
    </source>
</reference>
<organism evidence="6">
    <name type="scientific">Sesamum radiatum</name>
    <name type="common">Black benniseed</name>
    <dbReference type="NCBI Taxonomy" id="300843"/>
    <lineage>
        <taxon>Eukaryota</taxon>
        <taxon>Viridiplantae</taxon>
        <taxon>Streptophyta</taxon>
        <taxon>Embryophyta</taxon>
        <taxon>Tracheophyta</taxon>
        <taxon>Spermatophyta</taxon>
        <taxon>Magnoliopsida</taxon>
        <taxon>eudicotyledons</taxon>
        <taxon>Gunneridae</taxon>
        <taxon>Pentapetalae</taxon>
        <taxon>asterids</taxon>
        <taxon>lamiids</taxon>
        <taxon>Lamiales</taxon>
        <taxon>Pedaliaceae</taxon>
        <taxon>Sesamum</taxon>
    </lineage>
</organism>
<dbReference type="SMART" id="SM00499">
    <property type="entry name" value="AAI"/>
    <property type="match status" value="1"/>
</dbReference>
<protein>
    <submittedName>
        <fullName evidence="6">2S seed storage protein 1</fullName>
    </submittedName>
</protein>
<evidence type="ECO:0000256" key="2">
    <source>
        <dbReference type="ARBA" id="ARBA00022761"/>
    </source>
</evidence>
<keyword evidence="3" id="KW-0708">Seed storage protein</keyword>
<dbReference type="PANTHER" id="PTHR35496">
    <property type="entry name" value="2S SEED STORAGE PROTEIN 1-RELATED"/>
    <property type="match status" value="1"/>
</dbReference>
<dbReference type="InterPro" id="IPR016140">
    <property type="entry name" value="Bifunc_inhib/LTP/seed_store"/>
</dbReference>
<dbReference type="AlphaFoldDB" id="A0AAW2KKY7"/>
<feature type="signal peptide" evidence="4">
    <location>
        <begin position="1"/>
        <end position="21"/>
    </location>
</feature>
<dbReference type="Gene3D" id="1.10.110.10">
    <property type="entry name" value="Plant lipid-transfer and hydrophobic proteins"/>
    <property type="match status" value="1"/>
</dbReference>
<dbReference type="GO" id="GO:0045735">
    <property type="term" value="F:nutrient reservoir activity"/>
    <property type="evidence" value="ECO:0007669"/>
    <property type="project" value="UniProtKB-KW"/>
</dbReference>
<keyword evidence="4" id="KW-0732">Signal</keyword>
<feature type="chain" id="PRO_5043351780" evidence="4">
    <location>
        <begin position="22"/>
        <end position="151"/>
    </location>
</feature>
<evidence type="ECO:0000313" key="6">
    <source>
        <dbReference type="EMBL" id="KAL0306413.1"/>
    </source>
</evidence>
<feature type="domain" description="Bifunctional inhibitor/plant lipid transfer protein/seed storage helical" evidence="5">
    <location>
        <begin position="54"/>
        <end position="144"/>
    </location>
</feature>
<dbReference type="InterPro" id="IPR036312">
    <property type="entry name" value="Bifun_inhib/LTP/seed_sf"/>
</dbReference>
<dbReference type="InterPro" id="IPR000617">
    <property type="entry name" value="Napin/2SS/CON"/>
</dbReference>
<evidence type="ECO:0000256" key="1">
    <source>
        <dbReference type="ARBA" id="ARBA00008262"/>
    </source>
</evidence>